<dbReference type="GO" id="GO:0140042">
    <property type="term" value="P:lipid droplet formation"/>
    <property type="evidence" value="ECO:0007669"/>
    <property type="project" value="TreeGrafter"/>
</dbReference>
<proteinExistence type="predicted"/>
<dbReference type="SMART" id="SM00064">
    <property type="entry name" value="FYVE"/>
    <property type="match status" value="2"/>
</dbReference>
<dbReference type="PANTHER" id="PTHR46624:SF4">
    <property type="entry name" value="FYVE-TYPE DOMAIN-CONTAINING PROTEIN"/>
    <property type="match status" value="1"/>
</dbReference>
<dbReference type="GO" id="GO:0008270">
    <property type="term" value="F:zinc ion binding"/>
    <property type="evidence" value="ECO:0007669"/>
    <property type="project" value="UniProtKB-KW"/>
</dbReference>
<name>A0AAV2I5Z6_LYMST</name>
<dbReference type="Proteomes" id="UP001497497">
    <property type="component" value="Unassembled WGS sequence"/>
</dbReference>
<evidence type="ECO:0000256" key="3">
    <source>
        <dbReference type="ARBA" id="ARBA00022833"/>
    </source>
</evidence>
<dbReference type="InterPro" id="IPR000306">
    <property type="entry name" value="Znf_FYVE"/>
</dbReference>
<dbReference type="GO" id="GO:0003924">
    <property type="term" value="F:GTPase activity"/>
    <property type="evidence" value="ECO:0007669"/>
    <property type="project" value="InterPro"/>
</dbReference>
<dbReference type="GO" id="GO:0005545">
    <property type="term" value="F:1-phosphatidylinositol binding"/>
    <property type="evidence" value="ECO:0007669"/>
    <property type="project" value="TreeGrafter"/>
</dbReference>
<protein>
    <recommendedName>
        <fullName evidence="10">Zinc finger FYVE domain-containing protein 1</fullName>
    </recommendedName>
</protein>
<dbReference type="GO" id="GO:0005811">
    <property type="term" value="C:lipid droplet"/>
    <property type="evidence" value="ECO:0007669"/>
    <property type="project" value="TreeGrafter"/>
</dbReference>
<dbReference type="PROSITE" id="PS50178">
    <property type="entry name" value="ZF_FYVE"/>
    <property type="match status" value="2"/>
</dbReference>
<dbReference type="PANTHER" id="PTHR46624">
    <property type="entry name" value="AGAP002036-PA"/>
    <property type="match status" value="1"/>
</dbReference>
<dbReference type="Gene3D" id="3.30.40.10">
    <property type="entry name" value="Zinc/RING finger domain, C3HC4 (zinc finger)"/>
    <property type="match status" value="2"/>
</dbReference>
<keyword evidence="5" id="KW-0175">Coiled coil</keyword>
<dbReference type="InterPro" id="IPR000315">
    <property type="entry name" value="Znf_B-box"/>
</dbReference>
<dbReference type="Gene3D" id="3.40.50.300">
    <property type="entry name" value="P-loop containing nucleotide triphosphate hydrolases"/>
    <property type="match status" value="1"/>
</dbReference>
<evidence type="ECO:0008006" key="10">
    <source>
        <dbReference type="Google" id="ProtNLM"/>
    </source>
</evidence>
<dbReference type="SUPFAM" id="SSF52540">
    <property type="entry name" value="P-loop containing nucleoside triphosphate hydrolases"/>
    <property type="match status" value="1"/>
</dbReference>
<evidence type="ECO:0000256" key="1">
    <source>
        <dbReference type="ARBA" id="ARBA00022723"/>
    </source>
</evidence>
<dbReference type="EMBL" id="CAXITT010000444">
    <property type="protein sequence ID" value="CAL1541626.1"/>
    <property type="molecule type" value="Genomic_DNA"/>
</dbReference>
<organism evidence="8 9">
    <name type="scientific">Lymnaea stagnalis</name>
    <name type="common">Great pond snail</name>
    <name type="synonym">Helix stagnalis</name>
    <dbReference type="NCBI Taxonomy" id="6523"/>
    <lineage>
        <taxon>Eukaryota</taxon>
        <taxon>Metazoa</taxon>
        <taxon>Spiralia</taxon>
        <taxon>Lophotrochozoa</taxon>
        <taxon>Mollusca</taxon>
        <taxon>Gastropoda</taxon>
        <taxon>Heterobranchia</taxon>
        <taxon>Euthyneura</taxon>
        <taxon>Panpulmonata</taxon>
        <taxon>Hygrophila</taxon>
        <taxon>Lymnaeoidea</taxon>
        <taxon>Lymnaeidae</taxon>
        <taxon>Lymnaea</taxon>
    </lineage>
</organism>
<feature type="domain" description="FYVE-type" evidence="7">
    <location>
        <begin position="812"/>
        <end position="872"/>
    </location>
</feature>
<evidence type="ECO:0000256" key="5">
    <source>
        <dbReference type="SAM" id="Coils"/>
    </source>
</evidence>
<evidence type="ECO:0000313" key="8">
    <source>
        <dbReference type="EMBL" id="CAL1541626.1"/>
    </source>
</evidence>
<evidence type="ECO:0000256" key="2">
    <source>
        <dbReference type="ARBA" id="ARBA00022771"/>
    </source>
</evidence>
<evidence type="ECO:0000259" key="6">
    <source>
        <dbReference type="PROSITE" id="PS50119"/>
    </source>
</evidence>
<feature type="domain" description="B box-type" evidence="6">
    <location>
        <begin position="19"/>
        <end position="66"/>
    </location>
</feature>
<evidence type="ECO:0000259" key="7">
    <source>
        <dbReference type="PROSITE" id="PS50178"/>
    </source>
</evidence>
<dbReference type="CDD" id="cd15734">
    <property type="entry name" value="FYVE_ZFYV1"/>
    <property type="match status" value="1"/>
</dbReference>
<dbReference type="InterPro" id="IPR042427">
    <property type="entry name" value="ZFYV1"/>
</dbReference>
<comment type="caution">
    <text evidence="8">The sequence shown here is derived from an EMBL/GenBank/DDBJ whole genome shotgun (WGS) entry which is preliminary data.</text>
</comment>
<keyword evidence="3" id="KW-0862">Zinc</keyword>
<dbReference type="GO" id="GO:0005525">
    <property type="term" value="F:GTP binding"/>
    <property type="evidence" value="ECO:0007669"/>
    <property type="project" value="InterPro"/>
</dbReference>
<dbReference type="InterPro" id="IPR013083">
    <property type="entry name" value="Znf_RING/FYVE/PHD"/>
</dbReference>
<keyword evidence="2 4" id="KW-0863">Zinc-finger</keyword>
<dbReference type="PROSITE" id="PS50119">
    <property type="entry name" value="ZF_BBOX"/>
    <property type="match status" value="1"/>
</dbReference>
<dbReference type="Pfam" id="PF02263">
    <property type="entry name" value="GBP"/>
    <property type="match status" value="1"/>
</dbReference>
<reference evidence="8 9" key="1">
    <citation type="submission" date="2024-04" db="EMBL/GenBank/DDBJ databases">
        <authorList>
            <consortium name="Genoscope - CEA"/>
            <person name="William W."/>
        </authorList>
    </citation>
    <scope>NUCLEOTIDE SEQUENCE [LARGE SCALE GENOMIC DNA]</scope>
</reference>
<dbReference type="GO" id="GO:0032266">
    <property type="term" value="F:phosphatidylinositol-3-phosphate binding"/>
    <property type="evidence" value="ECO:0007669"/>
    <property type="project" value="TreeGrafter"/>
</dbReference>
<dbReference type="InterPro" id="IPR015894">
    <property type="entry name" value="Guanylate-bd_N"/>
</dbReference>
<keyword evidence="9" id="KW-1185">Reference proteome</keyword>
<dbReference type="AlphaFoldDB" id="A0AAV2I5Z6"/>
<dbReference type="GO" id="GO:0005547">
    <property type="term" value="F:phosphatidylinositol-3,4,5-trisphosphate binding"/>
    <property type="evidence" value="ECO:0007669"/>
    <property type="project" value="TreeGrafter"/>
</dbReference>
<evidence type="ECO:0000256" key="4">
    <source>
        <dbReference type="PROSITE-ProRule" id="PRU00024"/>
    </source>
</evidence>
<feature type="domain" description="FYVE-type" evidence="7">
    <location>
        <begin position="697"/>
        <end position="749"/>
    </location>
</feature>
<gene>
    <name evidence="8" type="ORF">GSLYS_00015232001</name>
</gene>
<evidence type="ECO:0000313" key="9">
    <source>
        <dbReference type="Proteomes" id="UP001497497"/>
    </source>
</evidence>
<dbReference type="InterPro" id="IPR027417">
    <property type="entry name" value="P-loop_NTPase"/>
</dbReference>
<feature type="coiled-coil region" evidence="5">
    <location>
        <begin position="123"/>
        <end position="162"/>
    </location>
</feature>
<dbReference type="SUPFAM" id="SSF57903">
    <property type="entry name" value="FYVE/PHD zinc finger"/>
    <property type="match status" value="2"/>
</dbReference>
<dbReference type="InterPro" id="IPR017455">
    <property type="entry name" value="Znf_FYVE-rel"/>
</dbReference>
<keyword evidence="1" id="KW-0479">Metal-binding</keyword>
<dbReference type="GO" id="GO:0043325">
    <property type="term" value="F:phosphatidylinositol-3,4-bisphosphate binding"/>
    <property type="evidence" value="ECO:0007669"/>
    <property type="project" value="TreeGrafter"/>
</dbReference>
<sequence length="874" mass="98947">MMRPNTKRRPKTKSSVQPCEEKFCCTAIDSEAKFFCDDCKSAQCQECETEIHKSKLKFDFHFRRPLASPSVSNLCQAKQVNLICRERNFPDLWCEHCKLQLCYTCFDNYHSNDKRKHHINVSVAHHFKKLQELQQEKEKELKQEKEKELQNSLELYQDAITDMIKPLAPYSVSDSDESMTFCSFPQESIGSRGNMAFTSANSSIHSNQSSSSIPDLCQGVLLENALMRNSLNESGCDNWKESFILVNEEEKLQPKDDKDFLELLGCDKNDTFKVVSIFGNTGDGKSYTLNQLFFGGNEVFKTSPSQSSCTLGVWCALAPQYKAIVLDTEGLLGSSSNENQRTRLLLKILAISDIVIYRTRGERLHNDMFVFLSNASKAYCDHFKVELTNTSKKYGISEGSLGPALIIFQETTHTQVLQGTKDKPAHAILRDKFLESDNPVDAFHNTIHYVGITTSKPPTDFNKLRDSMIRRLGDNSVRAARKPAVIFQSLKALNEKFNGKIEKPQFNTFPDEYFTCTCRCLSCKSRCKLNMNHDTNSEQHDAGRDVLCEYQSQYGNKVYMCKKCLSNKKQVIVVPKTSSSQDNSWLGLTKYIWSGYVYECPNCGIIYRSREHWYGNEEEEKVLHVEYRHVWPQGPSALDGTHNAAQKVLDGFHYVANTISSVGARPTKYLAEWTADQINPSYWVPNSEIIKCSNAKCQILFDCAEQKHHCRACGKGFCSECSSRKRPVPERGWGPDPVRVCDHCYDKDETGTRIPSTPDAETVDEASSEKAALTARKVGEAVTSTFSVVASALDYPIGMIKNSARPVYWVPDEMIKNCCVCEENFGPRLAIHHCRDCGQGVCEKCSPEKRPVPLRGWDYPVRVCTNCVKKGVDL</sequence>
<dbReference type="InterPro" id="IPR011011">
    <property type="entry name" value="Znf_FYVE_PHD"/>
</dbReference>
<accession>A0AAV2I5Z6</accession>
<dbReference type="Pfam" id="PF01363">
    <property type="entry name" value="FYVE"/>
    <property type="match status" value="2"/>
</dbReference>